<name>A0AAP0G1S3_9ASPA</name>
<gene>
    <name evidence="1" type="ORF">KSP39_PZI015943</name>
</gene>
<organism evidence="1 2">
    <name type="scientific">Platanthera zijinensis</name>
    <dbReference type="NCBI Taxonomy" id="2320716"/>
    <lineage>
        <taxon>Eukaryota</taxon>
        <taxon>Viridiplantae</taxon>
        <taxon>Streptophyta</taxon>
        <taxon>Embryophyta</taxon>
        <taxon>Tracheophyta</taxon>
        <taxon>Spermatophyta</taxon>
        <taxon>Magnoliopsida</taxon>
        <taxon>Liliopsida</taxon>
        <taxon>Asparagales</taxon>
        <taxon>Orchidaceae</taxon>
        <taxon>Orchidoideae</taxon>
        <taxon>Orchideae</taxon>
        <taxon>Orchidinae</taxon>
        <taxon>Platanthera</taxon>
    </lineage>
</organism>
<protein>
    <submittedName>
        <fullName evidence="1">Uncharacterized protein</fullName>
    </submittedName>
</protein>
<sequence length="239" mass="27533">MPSLVAPARNRRRHLEQLLARSITSVRLSVSAPFGGRFSSSRLRAMFSQLIGGLESIHQFVSSQPLMKAHDCHVFMLDQLAPAFRGIARKEWSKRRQNNVARVDVQLPAELQRLVRYRAQELITKSGRYVRHHAPLNIEKWSLIPTNITDKIINIIYVRVEIWSNDLFLFILVLRISKIDFVANDRSIDLSYGPCELSYELSEKVRIKRLYRAYYYVVALLLSPTQTHGITLHAGVQLP</sequence>
<dbReference type="Proteomes" id="UP001418222">
    <property type="component" value="Unassembled WGS sequence"/>
</dbReference>
<comment type="caution">
    <text evidence="1">The sequence shown here is derived from an EMBL/GenBank/DDBJ whole genome shotgun (WGS) entry which is preliminary data.</text>
</comment>
<evidence type="ECO:0000313" key="2">
    <source>
        <dbReference type="Proteomes" id="UP001418222"/>
    </source>
</evidence>
<proteinExistence type="predicted"/>
<accession>A0AAP0G1S3</accession>
<dbReference type="AlphaFoldDB" id="A0AAP0G1S3"/>
<reference evidence="1 2" key="1">
    <citation type="journal article" date="2022" name="Nat. Plants">
        <title>Genomes of leafy and leafless Platanthera orchids illuminate the evolution of mycoheterotrophy.</title>
        <authorList>
            <person name="Li M.H."/>
            <person name="Liu K.W."/>
            <person name="Li Z."/>
            <person name="Lu H.C."/>
            <person name="Ye Q.L."/>
            <person name="Zhang D."/>
            <person name="Wang J.Y."/>
            <person name="Li Y.F."/>
            <person name="Zhong Z.M."/>
            <person name="Liu X."/>
            <person name="Yu X."/>
            <person name="Liu D.K."/>
            <person name="Tu X.D."/>
            <person name="Liu B."/>
            <person name="Hao Y."/>
            <person name="Liao X.Y."/>
            <person name="Jiang Y.T."/>
            <person name="Sun W.H."/>
            <person name="Chen J."/>
            <person name="Chen Y.Q."/>
            <person name="Ai Y."/>
            <person name="Zhai J.W."/>
            <person name="Wu S.S."/>
            <person name="Zhou Z."/>
            <person name="Hsiao Y.Y."/>
            <person name="Wu W.L."/>
            <person name="Chen Y.Y."/>
            <person name="Lin Y.F."/>
            <person name="Hsu J.L."/>
            <person name="Li C.Y."/>
            <person name="Wang Z.W."/>
            <person name="Zhao X."/>
            <person name="Zhong W.Y."/>
            <person name="Ma X.K."/>
            <person name="Ma L."/>
            <person name="Huang J."/>
            <person name="Chen G.Z."/>
            <person name="Huang M.Z."/>
            <person name="Huang L."/>
            <person name="Peng D.H."/>
            <person name="Luo Y.B."/>
            <person name="Zou S.Q."/>
            <person name="Chen S.P."/>
            <person name="Lan S."/>
            <person name="Tsai W.C."/>
            <person name="Van de Peer Y."/>
            <person name="Liu Z.J."/>
        </authorList>
    </citation>
    <scope>NUCLEOTIDE SEQUENCE [LARGE SCALE GENOMIC DNA]</scope>
    <source>
        <strain evidence="1">Lor287</strain>
    </source>
</reference>
<dbReference type="EMBL" id="JBBWWQ010000013">
    <property type="protein sequence ID" value="KAK8933616.1"/>
    <property type="molecule type" value="Genomic_DNA"/>
</dbReference>
<evidence type="ECO:0000313" key="1">
    <source>
        <dbReference type="EMBL" id="KAK8933616.1"/>
    </source>
</evidence>
<keyword evidence="2" id="KW-1185">Reference proteome</keyword>